<dbReference type="Proteomes" id="UP001319827">
    <property type="component" value="Chromosome"/>
</dbReference>
<dbReference type="InterPro" id="IPR050469">
    <property type="entry name" value="Diguanylate_Cyclase"/>
</dbReference>
<dbReference type="SMART" id="SM00267">
    <property type="entry name" value="GGDEF"/>
    <property type="match status" value="1"/>
</dbReference>
<dbReference type="InterPro" id="IPR018771">
    <property type="entry name" value="PocR_dom"/>
</dbReference>
<dbReference type="Pfam" id="PF13185">
    <property type="entry name" value="GAF_2"/>
    <property type="match status" value="1"/>
</dbReference>
<sequence length="678" mass="74207">MAPDTLNQIPLGDLLKAIGSYPLFAPFNLALYCVQEGLAACEGERLTLCARIGENSLCDTSCRAAHEKAAEAAIRSNAPEVFRCPTGLLNFAVPFFGESDRPCCILGGGVREKNLELAKLESLSNAASPNGETLLERLEELPTASLEDVRETAREIHQLIPALTGKNIYARTLEKTTDRMHILTEVSAEMDRAPSAEELLALLTDTLVVLFDLKQALTLVTDEAGHCQAIQALGLSGKDLTPAPSRVAEVLKRHPGSKPVVLSSESAALVSGLKFAQALALPLSCDGQGFGLVLLPDADLCARDRMFAELLTGRAASRLLHLRQERERQRESHFSSRLITMISALSLVENRQELYGKIVEMSAELLQASRGSLMLLEETGSALKIAATLGMNQTLARSMKLEIGEGIAGRVAKTGFPLLVNDIEKDRRVATPNRPRYKTKSFISIPFKLKERIIGVVNLADKEDQQIFTQADLDLLTTFAAHASLMLERATSLERTSSLEQMSVTDPLTGIHNRRLLEERLNEELNRSQRQKLPFTVMLIDLDNFKVYNDLCGHIAGDNALKKSAALLKGSARDMDIVTRYGGEEFCIVLPATSKKESLFVAERIRRAIENHPFPGETGLPLGRLTTSIGVASFPEDGDSATGLINASDMALYKAKEQGRNRIVLYDQTLQELKQNHA</sequence>
<organism evidence="4 5">
    <name type="scientific">Desulfuromonas versatilis</name>
    <dbReference type="NCBI Taxonomy" id="2802975"/>
    <lineage>
        <taxon>Bacteria</taxon>
        <taxon>Pseudomonadati</taxon>
        <taxon>Thermodesulfobacteriota</taxon>
        <taxon>Desulfuromonadia</taxon>
        <taxon>Desulfuromonadales</taxon>
        <taxon>Desulfuromonadaceae</taxon>
        <taxon>Desulfuromonas</taxon>
    </lineage>
</organism>
<dbReference type="InterPro" id="IPR000160">
    <property type="entry name" value="GGDEF_dom"/>
</dbReference>
<dbReference type="NCBIfam" id="TIGR00254">
    <property type="entry name" value="GGDEF"/>
    <property type="match status" value="1"/>
</dbReference>
<dbReference type="InterPro" id="IPR043128">
    <property type="entry name" value="Rev_trsase/Diguanyl_cyclase"/>
</dbReference>
<dbReference type="Pfam" id="PF00990">
    <property type="entry name" value="GGDEF"/>
    <property type="match status" value="1"/>
</dbReference>
<name>A0ABM8HZ36_9BACT</name>
<dbReference type="EMBL" id="AP024355">
    <property type="protein sequence ID" value="BCR06366.1"/>
    <property type="molecule type" value="Genomic_DNA"/>
</dbReference>
<evidence type="ECO:0000313" key="4">
    <source>
        <dbReference type="EMBL" id="BCR06366.1"/>
    </source>
</evidence>
<evidence type="ECO:0000256" key="2">
    <source>
        <dbReference type="ARBA" id="ARBA00034247"/>
    </source>
</evidence>
<dbReference type="Pfam" id="PF10114">
    <property type="entry name" value="PocR"/>
    <property type="match status" value="1"/>
</dbReference>
<dbReference type="InterPro" id="IPR029016">
    <property type="entry name" value="GAF-like_dom_sf"/>
</dbReference>
<dbReference type="EC" id="2.7.7.65" evidence="1"/>
<dbReference type="InterPro" id="IPR029787">
    <property type="entry name" value="Nucleotide_cyclase"/>
</dbReference>
<dbReference type="PROSITE" id="PS50887">
    <property type="entry name" value="GGDEF"/>
    <property type="match status" value="1"/>
</dbReference>
<feature type="domain" description="GGDEF" evidence="3">
    <location>
        <begin position="533"/>
        <end position="668"/>
    </location>
</feature>
<reference evidence="4 5" key="2">
    <citation type="journal article" date="2021" name="Int. J. Syst. Evol. Microbiol.">
        <title>Isolation and Polyphasic Characterization of Desulfuromonas versatilis sp. Nov., an Electrogenic Bacteria Capable of Versatile Metabolism Isolated from a Graphene Oxide-Reducing Enrichment Culture.</title>
        <authorList>
            <person name="Xie L."/>
            <person name="Yoshida N."/>
            <person name="Ishii S."/>
            <person name="Meng L."/>
        </authorList>
    </citation>
    <scope>NUCLEOTIDE SEQUENCE [LARGE SCALE GENOMIC DNA]</scope>
    <source>
        <strain evidence="4 5">NIT-T3</strain>
    </source>
</reference>
<accession>A0ABM8HZ36</accession>
<dbReference type="Gene3D" id="3.30.450.40">
    <property type="match status" value="1"/>
</dbReference>
<dbReference type="Gene3D" id="3.30.70.270">
    <property type="match status" value="1"/>
</dbReference>
<dbReference type="PANTHER" id="PTHR45138:SF9">
    <property type="entry name" value="DIGUANYLATE CYCLASE DGCM-RELATED"/>
    <property type="match status" value="1"/>
</dbReference>
<reference evidence="4 5" key="1">
    <citation type="journal article" date="2016" name="C (Basel)">
        <title>Selective Growth of and Electricity Production by Marine Exoelectrogenic Bacteria in Self-Aggregated Hydrogel of Microbially Reduced Graphene Oxide.</title>
        <authorList>
            <person name="Yoshida N."/>
            <person name="Goto Y."/>
            <person name="Miyata Y."/>
        </authorList>
    </citation>
    <scope>NUCLEOTIDE SEQUENCE [LARGE SCALE GENOMIC DNA]</scope>
    <source>
        <strain evidence="4 5">NIT-T3</strain>
    </source>
</reference>
<dbReference type="RefSeq" id="WP_221249746.1">
    <property type="nucleotide sequence ID" value="NZ_AP024355.1"/>
</dbReference>
<comment type="catalytic activity">
    <reaction evidence="2">
        <text>2 GTP = 3',3'-c-di-GMP + 2 diphosphate</text>
        <dbReference type="Rhea" id="RHEA:24898"/>
        <dbReference type="ChEBI" id="CHEBI:33019"/>
        <dbReference type="ChEBI" id="CHEBI:37565"/>
        <dbReference type="ChEBI" id="CHEBI:58805"/>
        <dbReference type="EC" id="2.7.7.65"/>
    </reaction>
</comment>
<gene>
    <name evidence="4" type="ORF">DESUT3_34350</name>
</gene>
<evidence type="ECO:0000256" key="1">
    <source>
        <dbReference type="ARBA" id="ARBA00012528"/>
    </source>
</evidence>
<evidence type="ECO:0000313" key="5">
    <source>
        <dbReference type="Proteomes" id="UP001319827"/>
    </source>
</evidence>
<dbReference type="SUPFAM" id="SSF55781">
    <property type="entry name" value="GAF domain-like"/>
    <property type="match status" value="1"/>
</dbReference>
<dbReference type="SUPFAM" id="SSF55073">
    <property type="entry name" value="Nucleotide cyclase"/>
    <property type="match status" value="1"/>
</dbReference>
<protein>
    <recommendedName>
        <fullName evidence="1">diguanylate cyclase</fullName>
        <ecNumber evidence="1">2.7.7.65</ecNumber>
    </recommendedName>
</protein>
<evidence type="ECO:0000259" key="3">
    <source>
        <dbReference type="PROSITE" id="PS50887"/>
    </source>
</evidence>
<dbReference type="PANTHER" id="PTHR45138">
    <property type="entry name" value="REGULATORY COMPONENTS OF SENSORY TRANSDUCTION SYSTEM"/>
    <property type="match status" value="1"/>
</dbReference>
<proteinExistence type="predicted"/>
<dbReference type="CDD" id="cd01949">
    <property type="entry name" value="GGDEF"/>
    <property type="match status" value="1"/>
</dbReference>
<dbReference type="SMART" id="SM00065">
    <property type="entry name" value="GAF"/>
    <property type="match status" value="1"/>
</dbReference>
<dbReference type="InterPro" id="IPR003018">
    <property type="entry name" value="GAF"/>
</dbReference>
<keyword evidence="5" id="KW-1185">Reference proteome</keyword>